<dbReference type="FunFam" id="3.40.50.980:FF:000001">
    <property type="entry name" value="Non-ribosomal peptide synthetase"/>
    <property type="match status" value="5"/>
</dbReference>
<feature type="domain" description="Carrier" evidence="4">
    <location>
        <begin position="931"/>
        <end position="1006"/>
    </location>
</feature>
<dbReference type="InterPro" id="IPR020806">
    <property type="entry name" value="PKS_PP-bd"/>
</dbReference>
<dbReference type="Gene3D" id="3.30.559.10">
    <property type="entry name" value="Chloramphenicol acetyltransferase-like domain"/>
    <property type="match status" value="5"/>
</dbReference>
<dbReference type="NCBIfam" id="NF003417">
    <property type="entry name" value="PRK04813.1"/>
    <property type="match status" value="5"/>
</dbReference>
<dbReference type="PANTHER" id="PTHR45527:SF1">
    <property type="entry name" value="FATTY ACID SYNTHASE"/>
    <property type="match status" value="1"/>
</dbReference>
<dbReference type="GO" id="GO:0005737">
    <property type="term" value="C:cytoplasm"/>
    <property type="evidence" value="ECO:0007669"/>
    <property type="project" value="TreeGrafter"/>
</dbReference>
<evidence type="ECO:0000313" key="5">
    <source>
        <dbReference type="EMBL" id="AXY73696.1"/>
    </source>
</evidence>
<feature type="domain" description="Carrier" evidence="4">
    <location>
        <begin position="5134"/>
        <end position="5208"/>
    </location>
</feature>
<dbReference type="SMART" id="SM00823">
    <property type="entry name" value="PKS_PP"/>
    <property type="match status" value="4"/>
</dbReference>
<dbReference type="InterPro" id="IPR001242">
    <property type="entry name" value="Condensation_dom"/>
</dbReference>
<dbReference type="SUPFAM" id="SSF56801">
    <property type="entry name" value="Acetyl-CoA synthetase-like"/>
    <property type="match status" value="5"/>
</dbReference>
<dbReference type="Gene3D" id="3.40.50.1820">
    <property type="entry name" value="alpha/beta hydrolase"/>
    <property type="match status" value="1"/>
</dbReference>
<dbReference type="Pfam" id="PF00550">
    <property type="entry name" value="PP-binding"/>
    <property type="match status" value="5"/>
</dbReference>
<dbReference type="InterPro" id="IPR001031">
    <property type="entry name" value="Thioesterase"/>
</dbReference>
<dbReference type="InterPro" id="IPR045851">
    <property type="entry name" value="AMP-bd_C_sf"/>
</dbReference>
<dbReference type="Proteomes" id="UP000263900">
    <property type="component" value="Chromosome"/>
</dbReference>
<dbReference type="PANTHER" id="PTHR45527">
    <property type="entry name" value="NONRIBOSOMAL PEPTIDE SYNTHETASE"/>
    <property type="match status" value="1"/>
</dbReference>
<dbReference type="SMART" id="SM00824">
    <property type="entry name" value="PKS_TE"/>
    <property type="match status" value="1"/>
</dbReference>
<evidence type="ECO:0000256" key="1">
    <source>
        <dbReference type="ARBA" id="ARBA00001957"/>
    </source>
</evidence>
<dbReference type="InterPro" id="IPR029058">
    <property type="entry name" value="AB_hydrolase_fold"/>
</dbReference>
<keyword evidence="2" id="KW-0596">Phosphopantetheine</keyword>
<dbReference type="NCBIfam" id="NF004282">
    <property type="entry name" value="PRK05691.1"/>
    <property type="match status" value="3"/>
</dbReference>
<dbReference type="FunFam" id="2.30.38.10:FF:000001">
    <property type="entry name" value="Non-ribosomal peptide synthetase PvdI"/>
    <property type="match status" value="4"/>
</dbReference>
<dbReference type="FunFam" id="1.10.1200.10:FF:000005">
    <property type="entry name" value="Nonribosomal peptide synthetase 1"/>
    <property type="match status" value="5"/>
</dbReference>
<comment type="cofactor">
    <cofactor evidence="1">
        <name>pantetheine 4'-phosphate</name>
        <dbReference type="ChEBI" id="CHEBI:47942"/>
    </cofactor>
</comment>
<name>A0A3B7MKZ3_9BACT</name>
<organism evidence="5 6">
    <name type="scientific">Paraflavitalea soli</name>
    <dbReference type="NCBI Taxonomy" id="2315862"/>
    <lineage>
        <taxon>Bacteria</taxon>
        <taxon>Pseudomonadati</taxon>
        <taxon>Bacteroidota</taxon>
        <taxon>Chitinophagia</taxon>
        <taxon>Chitinophagales</taxon>
        <taxon>Chitinophagaceae</taxon>
        <taxon>Paraflavitalea</taxon>
    </lineage>
</organism>
<dbReference type="NCBIfam" id="TIGR01733">
    <property type="entry name" value="AA-adenyl-dom"/>
    <property type="match status" value="5"/>
</dbReference>
<dbReference type="InterPro" id="IPR036736">
    <property type="entry name" value="ACP-like_sf"/>
</dbReference>
<dbReference type="GO" id="GO:0043041">
    <property type="term" value="P:amino acid activation for nonribosomal peptide biosynthetic process"/>
    <property type="evidence" value="ECO:0007669"/>
    <property type="project" value="TreeGrafter"/>
</dbReference>
<dbReference type="InterPro" id="IPR023213">
    <property type="entry name" value="CAT-like_dom_sf"/>
</dbReference>
<dbReference type="CDD" id="cd12117">
    <property type="entry name" value="A_NRPS_Srf_like"/>
    <property type="match status" value="1"/>
</dbReference>
<dbReference type="InterPro" id="IPR000873">
    <property type="entry name" value="AMP-dep_synth/lig_dom"/>
</dbReference>
<evidence type="ECO:0000256" key="2">
    <source>
        <dbReference type="ARBA" id="ARBA00022450"/>
    </source>
</evidence>
<feature type="domain" description="Carrier" evidence="4">
    <location>
        <begin position="3043"/>
        <end position="3118"/>
    </location>
</feature>
<sequence>MPFVCRLEGALNVAILESAFRAIIARHEVLRTVIREANGIGYQVILPGDTWSIQQITAQEIQAAQQSIQEYIETWTAQPFDLANDAMLRVALINESPRQHSLVVLMHHIASDGWSVGVLIEELVSTYQQFLVNRPSLLKPLPLQYADYAIWQRDYLSGSLLQTKLHYWETQLKDLAPLDLSTDFPRPLVQSLNGGALARKLDRSLTSRLHSLSNQEGVTLFMTLLGVFNILLWKYTRQSDICVGTPFAGRQQEQLEALIGFFVNMIALRNQVDGEQSFPSFLHQVKNNTLQAFEHQDLPFGKIVEVLEVERDMSRTPVFQVMFALEERTETSQLQLGAVQLKPAESNSINASYDLSFTITNDSTGLVLNMIYASDLFEEDTIDRMLGHYEQLLRAVVNNPGTTLRQLSMISPAEEAWVINTCNDTAAEFPAEETIASLFARKAKEFATNTAVVFEGAQLTYEQLDKRANQLARYLRSKGITQETFVPICFDPSFDMIISILAVLKTGAAYVPIDPTYPAARIEFMIKDTAATLALTAASHKHLLEQAGCYCICAGEDEASVNSLPDTPLPLGITPRSLAYVIYTSGSTGQPKGVLIEQRGVTNLITSLTKRFGVTTDDRILQFLNYCFDVSVEQIFLAFFNGATLVLISRHQRLDGWKEILVRDRVTHMQATGGFLTQMEAGHYGGLKRVVNCGEPCSKELAERWSGYATFFNEYGPTEITVSATLQQCDQAYLDQVATPDVGTPLANMRAYILDEYGKPVPVGVVGELYLAGVGVARGYLNREEQTIQRFLPDPFYPGARMYRTGDLARRKKNGLIECLGRIDTQVKVRGYRIETGEIEHALLSIPGVQQAVVLAVDKIKGVKQLIAYLVVNASFHQPQAMQQLKENLPEYMVPSFLVELKAFPLNSNGKVDRKVLAEIPVETSNIQYEAPAGAWEERMATIWKQLLAIDTIGANDNFFKRGGHSLLGIRLIALLRHEFGIEVQVRELFAAPTIRSLCTLVANRKQTTSQPRIQRYIQQQHVPLSFAQERLWFIDKLQGSVAYNMPWVFKLQGTLDRNRLETAFRLLIDRHSIFRTVIREEEGIAYQEILPASAWHMKHTDIRTIPGGENGWQVYSRQAIAAPFDLSADYMLRVELITISTSAYKLIATIHHIAFDGWSIGIMVEELMELYSSLTRQRTPNLKELPIRYTDYAIWQRQYLAGEILQQKLNYWKDQLQHTEPLALPTDHKRSRDNGAGGAVITRVLNSQLHQSLLQLSQQLGATLFMTLLSAFKVLLHRYCAQSDICVGVPISGRQQQELEGMIGFFVNTLVLRSQVEPNMPFSTLLEQVKQSTLDAYEHQDLPFEKIVEALEVERDMDHTPVFQVMFALQNMPGSKTLELEGIRFSGEMEGSEFAQFDLSLDVKEEPEGLYLHMFYATALFYPATIQRLLDHFTQLLQAITANSATPVGSLSMLGEEEAAQMTGQHNNNVQPAFLGHTIVERFEEQVRSTPAATALVFEENSITYKDLNDRADQLAAYLQAQGVQPETLVPVCCSRSMDMIIALLAIMKAGGAYVPIDPAYPAERLRHILEDTKASIALTTIAHQHLFTPLFTGTIIQADGPAWQGTTFTRIHHPLQPQQLAYVIYTSGSTGKPRGVLIEHQGVVNMILRRTQAYAFTAEERVLLLASYCFDASVEQIFLALLNGHTLVIASEETARDSYHIEELLRKERITHLDTTPGIISTLTPGSYGSLKRIISGGEACPHSLIKDWSPYVACYNEYGPTETTVTVIENEGSLFSPATDTVPIGVPGPNVTAYILDAAMNPVPTGVTGELYIGGIQVARGYLNLPELTQQKFVPDPFTTGGRLYRTGDNCRRLPNGYIEYLGRIDEQVKIRGYRIEPGEIENTLRRAPGIIQAVVMLLQDQQGSTALAAFVVTSGEFEKGSAFSWLHNQLPAYMVPARLIPVERIPVTAHGKTDKRALQLLAASAEEPAIPYAPPLNEMEKAMAAIWQTLLRVESIGMHDNFFRLGGHSLLGMRLIAAMRKELAIEVKIHDLFLYPTIRQLVGKVTRSWQEPQDILQLSDDLALRSPLSFAQERLWFIDQLQHSVQYHMPYMFRVHGNLDVEALNNSFRNIIERHEVLRTVIRQENGVGYQYVQPASDWNLQYLQAADVLAAHHSLQQYMDELIATPFDLANDPMIKVYLIRTGEQDYKMLLLLHHIAADGWSIAILLQELTAGYQAITQQQPIDLPPLPMQYREYAARQRTHLAGEILEEKRRYWTTQLTGVTPLELFTDHPRPAIQSIQGKTISKLLSEDLLDQLLAYSQQQEVTLFMTVLTAWKILLFRYTGQTDICIGSPTAGRLQVEMEGMIGFFINTIPLRSQLSGEASFEELLHQVKQTTLAAFEHQDLPFEKMVENLDIDRDLSRTPVFQVVFSVETPAAEEGPGFNDLHIIPESTGTVTAKFDLALTLTASPDGLLLSMTYCSDLFSELTIRNMLTHYGQLMEQLMANRRSPVGALKLTAREEEKQLLYAFNNTATTYPAHKDLVQLFEEQVLLTPNAIALVFEDTSFTYRQLSKRSDQLAHYLLTKGVGEETLVPVCMHRSVDLIISILGILKAGGAYVPIDPAYPASRISYMLEDTRAAVILSQSQVSLPGDLPATCESINIDQISLSQYPTGRPSVLIRPSSLAYIMYTSGSTGTPKGVQIEHRNIVSLVKNVDYMTLDNQQVILSTGSPSFDASTFEYWAALLNGGKLVMCTQETLLDIKALKALIAQQQPTTMFFTTGWFNELIEADTSLFQSLQTVLTGGEKGSLAHFAKLRDACPHLKIINAYGPTENSAFSTSFPMHTADLRKEVPIGYPLANRRTYILNDHRRLCPVGVVGEICVGGDGLARGYLNQPALTSRQFIDDPFNAGQRLYKTGDLGRWTANGAIEFLGRKDEQVKIRGHRIEPGEIENILLAIPLVQQAAVITLQDSNKNHKDLVAFVVMKETGTPDQQTVAEPVFDRAAILAQLQSSLPAYMIPSRIVPIAAMPLTANGKVDKQKLKALPITDTAVNTNTYTPPANATEAQLAAIWQRLLSQEQIGIHDNFFSIGGHSLLAMRVVSAIRHEMGMETGIRDLFAAPTIHTLATLLADRAQVKLLPAIQPTAPADKIPLSFAQERLLFIDRLQGSVQYHIPIVLRLEGQLHNAYLENAFRAIIQRHTVLRTVIREENGIGYQHIMPANDWTMQSTQAEALALSGISRQQWIEGIIRKPFDLANDPMLKVGLLEISNKEHILVVLMHHIASDGWSISILVNELTELYQSQAQHRAPLLKPLPVQYTDYAIWQRNHLSGEVLEEKVQYWKDQLTGLTPLELQTDRPRAAMQSINGASVSTLLDKALLDQLQQLSQSREATLFMTLLSALKILLFRYTGQSDICIGCPIAGRQQQEVEGLIGFFVNTLPLRSQLDANASFEDLLQQVKHTTLGAYEHQDLPFEKMVESLDMERDLSRTPVFQVTLTLQNTPDADEFELGDIRFYEENNRSVNAKFDFGLSITESSDGLYLHMVYGSDLFEERTITSLLRHYEQLLRQIVLHSERPIGKLKFLQPAEEQQLRVADNNTSFDVPAQATLITLFEEQVRKTPVSTALTMGTTALTYQQLDQRAQRLATYLISRGVTTETLVPICVDRSPEMIIALLGVLKSGGAYVPIDPEYPAARIQYILEDTGATRILTDRANSAMVKTHFTGEVITIEQAITDPITATQVQLPPAPHHLAYVIYTSGSTGKPKGVLVEHQSIVNYLSYQSRYFGITIDDRILQLASYCFDASIEQIFLPLLNGATLVLVSEAIRTDKYWLAAYLEEQRVTHIHATPAFLNTMEPGTYGGLKRVVAGGEMCSKALASQWTPFVHFYNKYGPTETTISVLEYHCEAGAPIAGNSVPLGKPVGNTAAYILDASQELLPIGAAGELYIGGIQVARGYLHQPALNTEKFIPDTFTGQGRLYRTGDTCRRLHDGSIEFIGRKDDQVKIRGYRIETGEIERVLQQGPGISQGVVIIQEDVQGDKTLAAYYVATKDTQKESILQYLREQLPAYMVPPVLIQVQDIPRNTSGKADRRKLQAMAATAGHGNASTYEAPANSKEEALVTIWQRLLRIEKIGVHDNFFRLGGHSLIAMRLIAAIRKELHTEAGIKDIFTYPTIRELANKLFTGQQHSIPALMPVKDWQGPIPLSFAQERLWFIHQLQGSTQYHMRYRLQWNGHLDVGFLTTAFRKIVERHQVLRTVIGQEEGVGYQSIQPATAWNLQYHQAEELMAVHGSVQQFWDTMAQTPFDLSRDNMLKVWLVRFSEQEHCLFMLMHHIAADGLSVNILREELAELYNSYLEHRPATLKDLPVQYSDHAIWQRNNLQGEVLNNKLSYWKKQLQQVPPLELPTDFPRPSVQTARGAGIITNIDNQQLDALTRLAQQEGVTLYMLLLTAFKVLLHRYSGQTDICVGTPVAGRSQQETEHLIGFFANTLALRSQVETGSTFTTLLQQVKQTTLQAYEHQDLPFEKLVEALQPERDLSRTPLFQVMFAWQHTNADTRPVLQGIAENAGTQSNLRAAAITVPYDLTMNVRESPTGIRFSLLYAVDLFSPATIQRMLDQYIHLLQTLVQNSQALIGELALPNEQERRQLLETFNNTTVDYPADTSIIDLFARQVQQTPSATAVLCREQTITYQQLNECSTQLARLLAGKGIKEGQCVAVCVNRSINMVIAILAVLKAGAAYVPIDPAYPAERTRFMLEDSRTTLVLTESSIILPGNHQRIDLDTIELTLSADPQILPTPLTHQLAYVIYTSGSTGRPKGVMISHESMYAFISWCKDEFRQSNVDCVYAVTSICFDLSIFELFYPLTSGIPIRLLENGLQIGNYLPRDKNVLINTVPSMVQALLAAEVDLSPVSVLNMAGEPIPQSLLMQLDTQAMEVRNLYGPSEDTTYSTMYRLSNEGPVFIGKPIANTRVYILDQSQRLQPIGVAGEICLAGKGLAHGYLHQEALTRERFVPDPFSPIPAQTMYRTGDLGRWREDGNIEYLGRIDNQVKIRGYRIEPGEIETALLKLQGVKEAAVIAMNEEQEKQLVAFVVTGEQYVADKAMEQLKAGLPKYMVPASIVSVEAIPLTPNGKVDRKQLALLKPVKTKRAKVFTPASPTEEILVKLWQEMLGQQQVSVTDNFFELGGHSLIMIRLLHRMKGEGLVLQLRDLYQYQTIREQARAIQQMVVAETPATQQSAPSPIITSPVNRHLLLLQPTGEGRPIFIVPGSNGISEGYDELATEFTGVCPVYGIQMQGVFEGEKPLTDIRQIAALHNRWIREVQPSGPYRLIGHSFGAHVVYEMAHQLEQQGEVIECIAMLDKHPQKRRLRIDDPVAFAWQAVADMFTTYKWTLTGSEPDLLAMEVSLTGEDVMTNFHQITTWIAKTQPDPHGALAHGLRLLQLRLTNALLDYKLLGRLKAPLIIARAAEAAWQDWGEDLGWQKRTSQAIPLLVPGDHFSMIKEAGARVLGEIIKRKLGECSV</sequence>
<dbReference type="GO" id="GO:0003824">
    <property type="term" value="F:catalytic activity"/>
    <property type="evidence" value="ECO:0007669"/>
    <property type="project" value="InterPro"/>
</dbReference>
<dbReference type="PROSITE" id="PS50075">
    <property type="entry name" value="CARRIER"/>
    <property type="match status" value="5"/>
</dbReference>
<dbReference type="Gene3D" id="2.30.38.10">
    <property type="entry name" value="Luciferase, Domain 3"/>
    <property type="match status" value="4"/>
</dbReference>
<dbReference type="SUPFAM" id="SSF52777">
    <property type="entry name" value="CoA-dependent acyltransferases"/>
    <property type="match status" value="10"/>
</dbReference>
<feature type="domain" description="Carrier" evidence="4">
    <location>
        <begin position="4092"/>
        <end position="4167"/>
    </location>
</feature>
<dbReference type="PROSITE" id="PS00455">
    <property type="entry name" value="AMP_BINDING"/>
    <property type="match status" value="5"/>
</dbReference>
<dbReference type="SUPFAM" id="SSF53474">
    <property type="entry name" value="alpha/beta-Hydrolases"/>
    <property type="match status" value="1"/>
</dbReference>
<dbReference type="Gene3D" id="1.10.1200.10">
    <property type="entry name" value="ACP-like"/>
    <property type="match status" value="5"/>
</dbReference>
<dbReference type="Gene3D" id="3.30.559.30">
    <property type="entry name" value="Nonribosomal peptide synthetase, condensation domain"/>
    <property type="match status" value="5"/>
</dbReference>
<dbReference type="Pfam" id="PF00501">
    <property type="entry name" value="AMP-binding"/>
    <property type="match status" value="5"/>
</dbReference>
<dbReference type="KEGG" id="pseg:D3H65_06760"/>
<dbReference type="GO" id="GO:0031177">
    <property type="term" value="F:phosphopantetheine binding"/>
    <property type="evidence" value="ECO:0007669"/>
    <property type="project" value="InterPro"/>
</dbReference>
<gene>
    <name evidence="5" type="ORF">D3H65_06760</name>
</gene>
<dbReference type="Pfam" id="PF13193">
    <property type="entry name" value="AMP-binding_C"/>
    <property type="match status" value="5"/>
</dbReference>
<dbReference type="Gene3D" id="3.40.50.12780">
    <property type="entry name" value="N-terminal domain of ligase-like"/>
    <property type="match status" value="1"/>
</dbReference>
<dbReference type="Pfam" id="PF00975">
    <property type="entry name" value="Thioesterase"/>
    <property type="match status" value="1"/>
</dbReference>
<protein>
    <submittedName>
        <fullName evidence="5">Non-ribosomal peptide synthetase</fullName>
    </submittedName>
</protein>
<evidence type="ECO:0000259" key="4">
    <source>
        <dbReference type="PROSITE" id="PS50075"/>
    </source>
</evidence>
<evidence type="ECO:0000313" key="6">
    <source>
        <dbReference type="Proteomes" id="UP000263900"/>
    </source>
</evidence>
<keyword evidence="6" id="KW-1185">Reference proteome</keyword>
<dbReference type="Pfam" id="PF00668">
    <property type="entry name" value="Condensation"/>
    <property type="match status" value="5"/>
</dbReference>
<dbReference type="FunFam" id="3.30.300.30:FF:000015">
    <property type="entry name" value="Nonribosomal peptide synthase SidD"/>
    <property type="match status" value="3"/>
</dbReference>
<dbReference type="InterPro" id="IPR009081">
    <property type="entry name" value="PP-bd_ACP"/>
</dbReference>
<feature type="domain" description="Carrier" evidence="4">
    <location>
        <begin position="1978"/>
        <end position="2053"/>
    </location>
</feature>
<dbReference type="InterPro" id="IPR010071">
    <property type="entry name" value="AA_adenyl_dom"/>
</dbReference>
<dbReference type="PROSITE" id="PS00012">
    <property type="entry name" value="PHOSPHOPANTETHEINE"/>
    <property type="match status" value="4"/>
</dbReference>
<dbReference type="InterPro" id="IPR020845">
    <property type="entry name" value="AMP-binding_CS"/>
</dbReference>
<dbReference type="GO" id="GO:0044550">
    <property type="term" value="P:secondary metabolite biosynthetic process"/>
    <property type="evidence" value="ECO:0007669"/>
    <property type="project" value="TreeGrafter"/>
</dbReference>
<dbReference type="InterPro" id="IPR020802">
    <property type="entry name" value="TesA-like"/>
</dbReference>
<dbReference type="CDD" id="cd05930">
    <property type="entry name" value="A_NRPS"/>
    <property type="match status" value="4"/>
</dbReference>
<evidence type="ECO:0000256" key="3">
    <source>
        <dbReference type="ARBA" id="ARBA00022553"/>
    </source>
</evidence>
<dbReference type="Gene3D" id="3.30.300.30">
    <property type="match status" value="5"/>
</dbReference>
<dbReference type="InterPro" id="IPR006162">
    <property type="entry name" value="Ppantetheine_attach_site"/>
</dbReference>
<dbReference type="EMBL" id="CP032157">
    <property type="protein sequence ID" value="AXY73696.1"/>
    <property type="molecule type" value="Genomic_DNA"/>
</dbReference>
<dbReference type="SUPFAM" id="SSF47336">
    <property type="entry name" value="ACP-like"/>
    <property type="match status" value="5"/>
</dbReference>
<keyword evidence="3" id="KW-0597">Phosphoprotein</keyword>
<reference evidence="5 6" key="1">
    <citation type="submission" date="2018-09" db="EMBL/GenBank/DDBJ databases">
        <title>Genome sequencing of strain 6GH32-13.</title>
        <authorList>
            <person name="Weon H.-Y."/>
            <person name="Heo J."/>
            <person name="Kwon S.-W."/>
        </authorList>
    </citation>
    <scope>NUCLEOTIDE SEQUENCE [LARGE SCALE GENOMIC DNA]</scope>
    <source>
        <strain evidence="5 6">5GH32-13</strain>
    </source>
</reference>
<dbReference type="InterPro" id="IPR025110">
    <property type="entry name" value="AMP-bd_C"/>
</dbReference>
<dbReference type="OrthoDB" id="5298966at2"/>
<dbReference type="Gene3D" id="3.40.50.980">
    <property type="match status" value="8"/>
</dbReference>
<dbReference type="FunFam" id="3.40.50.12780:FF:000012">
    <property type="entry name" value="Non-ribosomal peptide synthetase"/>
    <property type="match status" value="5"/>
</dbReference>
<dbReference type="FunFam" id="3.30.559.30:FF:000001">
    <property type="entry name" value="Non-ribosomal peptide synthetase"/>
    <property type="match status" value="1"/>
</dbReference>
<accession>A0A3B7MKZ3</accession>
<proteinExistence type="predicted"/>
<dbReference type="InterPro" id="IPR042099">
    <property type="entry name" value="ANL_N_sf"/>
</dbReference>
<dbReference type="CDD" id="cd19531">
    <property type="entry name" value="LCL_NRPS-like"/>
    <property type="match status" value="5"/>
</dbReference>